<evidence type="ECO:0000256" key="6">
    <source>
        <dbReference type="ARBA" id="ARBA00022764"/>
    </source>
</evidence>
<dbReference type="InterPro" id="IPR006443">
    <property type="entry name" value="Formate-DH-alph_fdnG"/>
</dbReference>
<dbReference type="GO" id="GO:0030313">
    <property type="term" value="C:cell envelope"/>
    <property type="evidence" value="ECO:0007669"/>
    <property type="project" value="UniProtKB-SubCell"/>
</dbReference>
<dbReference type="PROSITE" id="PS51669">
    <property type="entry name" value="4FE4S_MOW_BIS_MGD"/>
    <property type="match status" value="1"/>
</dbReference>
<dbReference type="AlphaFoldDB" id="A0A844LH19"/>
<dbReference type="GO" id="GO:0051539">
    <property type="term" value="F:4 iron, 4 sulfur cluster binding"/>
    <property type="evidence" value="ECO:0007669"/>
    <property type="project" value="UniProtKB-KW"/>
</dbReference>
<dbReference type="NCBIfam" id="TIGR01553">
    <property type="entry name" value="formate-DH-alph"/>
    <property type="match status" value="1"/>
</dbReference>
<evidence type="ECO:0000256" key="4">
    <source>
        <dbReference type="ARBA" id="ARBA00022485"/>
    </source>
</evidence>
<evidence type="ECO:0000313" key="11">
    <source>
        <dbReference type="EMBL" id="MTU44063.1"/>
    </source>
</evidence>
<dbReference type="SUPFAM" id="SSF53706">
    <property type="entry name" value="Formate dehydrogenase/DMSO reductase, domains 1-3"/>
    <property type="match status" value="1"/>
</dbReference>
<dbReference type="GO" id="GO:0009061">
    <property type="term" value="P:anaerobic respiration"/>
    <property type="evidence" value="ECO:0007669"/>
    <property type="project" value="TreeGrafter"/>
</dbReference>
<gene>
    <name evidence="11" type="primary">fdnG</name>
    <name evidence="11" type="ORF">GMD42_10715</name>
</gene>
<dbReference type="SMART" id="SM00926">
    <property type="entry name" value="Molybdop_Fe4S4"/>
    <property type="match status" value="1"/>
</dbReference>
<keyword evidence="6" id="KW-0574">Periplasm</keyword>
<comment type="similarity">
    <text evidence="3">Belongs to the prokaryotic molybdopterin-containing oxidoreductase family.</text>
</comment>
<evidence type="ECO:0000256" key="3">
    <source>
        <dbReference type="ARBA" id="ARBA00010312"/>
    </source>
</evidence>
<name>A0A844LH19_9BURK</name>
<evidence type="ECO:0000256" key="8">
    <source>
        <dbReference type="ARBA" id="ARBA00023004"/>
    </source>
</evidence>
<proteinExistence type="inferred from homology"/>
<evidence type="ECO:0000256" key="7">
    <source>
        <dbReference type="ARBA" id="ARBA00023002"/>
    </source>
</evidence>
<dbReference type="GO" id="GO:0043546">
    <property type="term" value="F:molybdopterin cofactor binding"/>
    <property type="evidence" value="ECO:0007669"/>
    <property type="project" value="InterPro"/>
</dbReference>
<dbReference type="RefSeq" id="WP_155168347.1">
    <property type="nucleotide sequence ID" value="NZ_WNCB01000062.1"/>
</dbReference>
<dbReference type="SUPFAM" id="SSF50692">
    <property type="entry name" value="ADC-like"/>
    <property type="match status" value="1"/>
</dbReference>
<dbReference type="GO" id="GO:0009055">
    <property type="term" value="F:electron transfer activity"/>
    <property type="evidence" value="ECO:0007669"/>
    <property type="project" value="InterPro"/>
</dbReference>
<sequence length="1061" mass="117289">MSSITDIYSPRTTFRCTRLRGAKVGSSVCQFCAVGCSQLGFFKDGKLIDVEGDPRSAVNEGRLCPKGSSTYALNENPYRKVKPMYRAPGSDHWEEVTLDWMLDTVAKRIWDTRNKGFVEKDPATGITVNNCANIGFIGGSANDNEECYLFRKLFTGGLGILPVENSARYCHSTTVAALSPTFGFGACTNPPRDLLNSDCILIMGSNMAEAHPCAFYWPMQAKKKGAVTIHVDPRYTRTSAACDHHVHIRPETDIAFLSAVIRYILEKGLWFKEYVLAYTNASTIINPKFNFDDVTGLFNGWDPATRSYSKEPDSWDYEYEMNPDGSRGAPKTDPTLQDPHCVFQLLKKQVEKYTPEASANICGCRPCDIVKVAELLAQNSGPDRTSAFCYATGFTQHSAGSQIIRTCAILQTLLGNIGRPGGGILALRGHSNVQGATDIPTLFADLPNYIPLPKVAEGNATLKDYLANGHGFSGARNKTDGMWKLETERGSWASLPNYMVSLLKAWYGDYAMKENEYGFQWLPKLGGNESLTVTIDRAKKGEVDGLLVFGQNIAVTNPNTGWGRTAIRNLKWLVVCDLFENETVSVWYADPNGPKPSEVQTEVFYLPTNSCLEKDGSVSNTERLMQWHDRIKEAPGECRSDAWWTYQLGKRLKAMAETSGLPRDEGLRSLTWSYDMPQGKQNEMGLPPIEGDCDLDAVAYEMNGFDMVTGKPIQGSGELKSDGTTACGCRLLAGFINEAGENLTKRRDGGTVDHELDLTYRFAWPTNSRILYNRCSAAPDGKPWSERKKLVWWDEIEQKWVGYDKPQFDATKPPSYRPAPDAKGGAALDGTAAFGAHSDGKAWLFVPYGIKEGPFPVFYESVESPYTNTLWSTSRVPDVTIIDDPMNKVTEPGDPNFPTVMTTYHMVEHWMSGSMTRTIPWLVGLQPRSFIEISPELAESIGVTTGGYVSVRSPRNEIQVRALVTPRLRIGVIEGRQASIAGRFVCSGYKGIVCDPITNDLSPADMAGDGLIPSSKSFVVKIDKPDMNKVEKFNEYPVEYPAGMSEPIPDTPWAAQPEGRN</sequence>
<dbReference type="Pfam" id="PF01568">
    <property type="entry name" value="Molydop_binding"/>
    <property type="match status" value="1"/>
</dbReference>
<dbReference type="PANTHER" id="PTHR43598:SF1">
    <property type="entry name" value="FORMATE DEHYDROGENASE-O MAJOR SUBUNIT"/>
    <property type="match status" value="1"/>
</dbReference>
<dbReference type="Gene3D" id="3.40.50.740">
    <property type="match status" value="2"/>
</dbReference>
<comment type="cofactor">
    <cofactor evidence="1">
        <name>[4Fe-4S] cluster</name>
        <dbReference type="ChEBI" id="CHEBI:49883"/>
    </cofactor>
</comment>
<organism evidence="11 12">
    <name type="scientific">Parasutterella excrementihominis</name>
    <dbReference type="NCBI Taxonomy" id="487175"/>
    <lineage>
        <taxon>Bacteria</taxon>
        <taxon>Pseudomonadati</taxon>
        <taxon>Pseudomonadota</taxon>
        <taxon>Betaproteobacteria</taxon>
        <taxon>Burkholderiales</taxon>
        <taxon>Sutterellaceae</taxon>
        <taxon>Parasutterella</taxon>
    </lineage>
</organism>
<dbReference type="GO" id="GO:0008863">
    <property type="term" value="F:formate dehydrogenase (NAD+) activity"/>
    <property type="evidence" value="ECO:0007669"/>
    <property type="project" value="InterPro"/>
</dbReference>
<accession>A0A844LH19</accession>
<evidence type="ECO:0000256" key="9">
    <source>
        <dbReference type="ARBA" id="ARBA00023014"/>
    </source>
</evidence>
<evidence type="ECO:0000259" key="10">
    <source>
        <dbReference type="PROSITE" id="PS51669"/>
    </source>
</evidence>
<comment type="caution">
    <text evidence="11">The sequence shown here is derived from an EMBL/GenBank/DDBJ whole genome shotgun (WGS) entry which is preliminary data.</text>
</comment>
<keyword evidence="7" id="KW-0560">Oxidoreductase</keyword>
<reference evidence="11 12" key="1">
    <citation type="journal article" date="2019" name="Nat. Med.">
        <title>A library of human gut bacterial isolates paired with longitudinal multiomics data enables mechanistic microbiome research.</title>
        <authorList>
            <person name="Poyet M."/>
            <person name="Groussin M."/>
            <person name="Gibbons S.M."/>
            <person name="Avila-Pacheco J."/>
            <person name="Jiang X."/>
            <person name="Kearney S.M."/>
            <person name="Perrotta A.R."/>
            <person name="Berdy B."/>
            <person name="Zhao S."/>
            <person name="Lieberman T.D."/>
            <person name="Swanson P.K."/>
            <person name="Smith M."/>
            <person name="Roesemann S."/>
            <person name="Alexander J.E."/>
            <person name="Rich S.A."/>
            <person name="Livny J."/>
            <person name="Vlamakis H."/>
            <person name="Clish C."/>
            <person name="Bullock K."/>
            <person name="Deik A."/>
            <person name="Scott J."/>
            <person name="Pierce K.A."/>
            <person name="Xavier R.J."/>
            <person name="Alm E.J."/>
        </authorList>
    </citation>
    <scope>NUCLEOTIDE SEQUENCE [LARGE SCALE GENOMIC DNA]</scope>
    <source>
        <strain evidence="11 12">BIOML-A2</strain>
    </source>
</reference>
<dbReference type="Pfam" id="PF00384">
    <property type="entry name" value="Molybdopterin"/>
    <property type="match status" value="1"/>
</dbReference>
<dbReference type="InterPro" id="IPR009010">
    <property type="entry name" value="Asp_de-COase-like_dom_sf"/>
</dbReference>
<evidence type="ECO:0000256" key="1">
    <source>
        <dbReference type="ARBA" id="ARBA00001966"/>
    </source>
</evidence>
<evidence type="ECO:0000313" key="12">
    <source>
        <dbReference type="Proteomes" id="UP000462362"/>
    </source>
</evidence>
<dbReference type="GO" id="GO:0047111">
    <property type="term" value="F:formate dehydrogenase (cytochrome-c-553) activity"/>
    <property type="evidence" value="ECO:0007669"/>
    <property type="project" value="InterPro"/>
</dbReference>
<dbReference type="InterPro" id="IPR006963">
    <property type="entry name" value="Mopterin_OxRdtase_4Fe-4S_dom"/>
</dbReference>
<dbReference type="InterPro" id="IPR006657">
    <property type="entry name" value="MoPterin_dinucl-bd_dom"/>
</dbReference>
<dbReference type="Proteomes" id="UP000462362">
    <property type="component" value="Unassembled WGS sequence"/>
</dbReference>
<dbReference type="Pfam" id="PF04879">
    <property type="entry name" value="Molybdop_Fe4S4"/>
    <property type="match status" value="1"/>
</dbReference>
<evidence type="ECO:0000256" key="5">
    <source>
        <dbReference type="ARBA" id="ARBA00022723"/>
    </source>
</evidence>
<keyword evidence="5" id="KW-0479">Metal-binding</keyword>
<dbReference type="EMBL" id="WNCL01000043">
    <property type="protein sequence ID" value="MTU44063.1"/>
    <property type="molecule type" value="Genomic_DNA"/>
</dbReference>
<keyword evidence="9" id="KW-0411">Iron-sulfur</keyword>
<feature type="domain" description="4Fe-4S Mo/W bis-MGD-type" evidence="10">
    <location>
        <begin position="22"/>
        <end position="78"/>
    </location>
</feature>
<dbReference type="Gene3D" id="3.40.228.10">
    <property type="entry name" value="Dimethylsulfoxide Reductase, domain 2"/>
    <property type="match status" value="2"/>
</dbReference>
<dbReference type="PANTHER" id="PTHR43598">
    <property type="entry name" value="TUNGSTEN-CONTAINING FORMYLMETHANOFURAN DEHYDROGENASE 2 SUBUNIT B"/>
    <property type="match status" value="1"/>
</dbReference>
<dbReference type="GO" id="GO:0030151">
    <property type="term" value="F:molybdenum ion binding"/>
    <property type="evidence" value="ECO:0007669"/>
    <property type="project" value="TreeGrafter"/>
</dbReference>
<keyword evidence="8" id="KW-0408">Iron</keyword>
<protein>
    <submittedName>
        <fullName evidence="11">Formate dehydrogenase-N subunit alpha</fullName>
    </submittedName>
</protein>
<keyword evidence="4" id="KW-0004">4Fe-4S</keyword>
<dbReference type="Gene3D" id="2.20.25.90">
    <property type="entry name" value="ADC-like domains"/>
    <property type="match status" value="1"/>
</dbReference>
<dbReference type="Gene3D" id="2.40.40.20">
    <property type="match status" value="1"/>
</dbReference>
<comment type="subcellular location">
    <subcellularLocation>
        <location evidence="2">Cell envelope</location>
    </subcellularLocation>
</comment>
<dbReference type="InterPro" id="IPR006656">
    <property type="entry name" value="Mopterin_OxRdtase"/>
</dbReference>
<evidence type="ECO:0000256" key="2">
    <source>
        <dbReference type="ARBA" id="ARBA00004196"/>
    </source>
</evidence>